<dbReference type="InParanoid" id="D6TUL8"/>
<protein>
    <submittedName>
        <fullName evidence="1">Uncharacterized protein</fullName>
    </submittedName>
</protein>
<sequence length="169" mass="17860">MTFDVIVQQMNEYRTACGFFTVQETLQHIGSTNTLLDPFSTLISSSAHIGSGNIFYPGVIIEELGEAYISLGNNNRLYANTMILADGGQILIGDANQFGDGGLTIKANTPGSSITIGNGGRYLLGAQILSHSTVLGKGSQILGAITVQDCILTAGADYRNPDPDLRGVF</sequence>
<dbReference type="EMBL" id="ADVG01000003">
    <property type="protein sequence ID" value="EFH84086.1"/>
    <property type="molecule type" value="Genomic_DNA"/>
</dbReference>
<comment type="caution">
    <text evidence="1">The sequence shown here is derived from an EMBL/GenBank/DDBJ whole genome shotgun (WGS) entry which is preliminary data.</text>
</comment>
<dbReference type="OrthoDB" id="9775031at2"/>
<accession>D6TUL8</accession>
<proteinExistence type="predicted"/>
<dbReference type="eggNOG" id="ENOG5032UI8">
    <property type="taxonomic scope" value="Bacteria"/>
</dbReference>
<name>D6TUL8_KTERA</name>
<organism evidence="1 2">
    <name type="scientific">Ktedonobacter racemifer DSM 44963</name>
    <dbReference type="NCBI Taxonomy" id="485913"/>
    <lineage>
        <taxon>Bacteria</taxon>
        <taxon>Bacillati</taxon>
        <taxon>Chloroflexota</taxon>
        <taxon>Ktedonobacteria</taxon>
        <taxon>Ktedonobacterales</taxon>
        <taxon>Ktedonobacteraceae</taxon>
        <taxon>Ktedonobacter</taxon>
    </lineage>
</organism>
<dbReference type="Gene3D" id="2.160.10.10">
    <property type="entry name" value="Hexapeptide repeat proteins"/>
    <property type="match status" value="1"/>
</dbReference>
<dbReference type="SUPFAM" id="SSF51161">
    <property type="entry name" value="Trimeric LpxA-like enzymes"/>
    <property type="match status" value="1"/>
</dbReference>
<evidence type="ECO:0000313" key="2">
    <source>
        <dbReference type="Proteomes" id="UP000004508"/>
    </source>
</evidence>
<dbReference type="AlphaFoldDB" id="D6TUL8"/>
<reference evidence="1 2" key="1">
    <citation type="journal article" date="2011" name="Stand. Genomic Sci.">
        <title>Non-contiguous finished genome sequence and contextual data of the filamentous soil bacterium Ktedonobacter racemifer type strain (SOSP1-21).</title>
        <authorList>
            <person name="Chang Y.J."/>
            <person name="Land M."/>
            <person name="Hauser L."/>
            <person name="Chertkov O."/>
            <person name="Del Rio T.G."/>
            <person name="Nolan M."/>
            <person name="Copeland A."/>
            <person name="Tice H."/>
            <person name="Cheng J.F."/>
            <person name="Lucas S."/>
            <person name="Han C."/>
            <person name="Goodwin L."/>
            <person name="Pitluck S."/>
            <person name="Ivanova N."/>
            <person name="Ovchinikova G."/>
            <person name="Pati A."/>
            <person name="Chen A."/>
            <person name="Palaniappan K."/>
            <person name="Mavromatis K."/>
            <person name="Liolios K."/>
            <person name="Brettin T."/>
            <person name="Fiebig A."/>
            <person name="Rohde M."/>
            <person name="Abt B."/>
            <person name="Goker M."/>
            <person name="Detter J.C."/>
            <person name="Woyke T."/>
            <person name="Bristow J."/>
            <person name="Eisen J.A."/>
            <person name="Markowitz V."/>
            <person name="Hugenholtz P."/>
            <person name="Kyrpides N.C."/>
            <person name="Klenk H.P."/>
            <person name="Lapidus A."/>
        </authorList>
    </citation>
    <scope>NUCLEOTIDE SEQUENCE [LARGE SCALE GENOMIC DNA]</scope>
    <source>
        <strain evidence="2">DSM 44963</strain>
    </source>
</reference>
<evidence type="ECO:0000313" key="1">
    <source>
        <dbReference type="EMBL" id="EFH84086.1"/>
    </source>
</evidence>
<dbReference type="STRING" id="485913.Krac_5102"/>
<keyword evidence="2" id="KW-1185">Reference proteome</keyword>
<gene>
    <name evidence="1" type="ORF">Krac_5102</name>
</gene>
<dbReference type="RefSeq" id="WP_007915306.1">
    <property type="nucleotide sequence ID" value="NZ_ADVG01000003.1"/>
</dbReference>
<dbReference type="InterPro" id="IPR011004">
    <property type="entry name" value="Trimer_LpxA-like_sf"/>
</dbReference>
<dbReference type="Proteomes" id="UP000004508">
    <property type="component" value="Unassembled WGS sequence"/>
</dbReference>